<accession>A0A9P5L1W9</accession>
<evidence type="ECO:0000313" key="1">
    <source>
        <dbReference type="EMBL" id="KAF7520521.1"/>
    </source>
</evidence>
<sequence>MGTPKTFDSVSSSKRPAQDSIGESWIDVGIGLVCADDILVLDPFSICVVFWASQWSFIDTYIPSGLDPCLPGPSENNTVKLGHWKSSSDGVTSVPVLESLLCDSSLELGPESDAAVGLGTRLGTLRTLCALAAGVGFGTLPALHRVGRSTTSASPLRAFTTAPTAAGRVVFLLAGRPSGCEIE</sequence>
<proteinExistence type="predicted"/>
<organism evidence="1 2">
    <name type="scientific">Penicillium crustosum</name>
    <name type="common">Blue mold fungus</name>
    <dbReference type="NCBI Taxonomy" id="36656"/>
    <lineage>
        <taxon>Eukaryota</taxon>
        <taxon>Fungi</taxon>
        <taxon>Dikarya</taxon>
        <taxon>Ascomycota</taxon>
        <taxon>Pezizomycotina</taxon>
        <taxon>Eurotiomycetes</taxon>
        <taxon>Eurotiomycetidae</taxon>
        <taxon>Eurotiales</taxon>
        <taxon>Aspergillaceae</taxon>
        <taxon>Penicillium</taxon>
    </lineage>
</organism>
<dbReference type="Proteomes" id="UP000701341">
    <property type="component" value="Unassembled WGS sequence"/>
</dbReference>
<dbReference type="OrthoDB" id="10527107at2759"/>
<reference evidence="1" key="1">
    <citation type="submission" date="2020-02" db="EMBL/GenBank/DDBJ databases">
        <authorList>
            <person name="Lichtner F.J."/>
        </authorList>
    </citation>
    <scope>NUCLEOTIDE SEQUENCE</scope>
    <source>
        <strain evidence="1">G10</strain>
    </source>
</reference>
<dbReference type="AlphaFoldDB" id="A0A9P5L1W9"/>
<keyword evidence="2" id="KW-1185">Reference proteome</keyword>
<name>A0A9P5L1W9_PENCR</name>
<evidence type="ECO:0000313" key="2">
    <source>
        <dbReference type="Proteomes" id="UP000701341"/>
    </source>
</evidence>
<dbReference type="EMBL" id="JAAOZQ010000073">
    <property type="protein sequence ID" value="KAF7520521.1"/>
    <property type="molecule type" value="Genomic_DNA"/>
</dbReference>
<comment type="caution">
    <text evidence="1">The sequence shown here is derived from an EMBL/GenBank/DDBJ whole genome shotgun (WGS) entry which is preliminary data.</text>
</comment>
<gene>
    <name evidence="1" type="ORF">PCG10_009166</name>
</gene>
<protein>
    <submittedName>
        <fullName evidence="1">Uncharacterized protein</fullName>
    </submittedName>
</protein>